<evidence type="ECO:0000259" key="1">
    <source>
        <dbReference type="Pfam" id="PF12697"/>
    </source>
</evidence>
<name>A0A1W6MKD0_9FLAO</name>
<dbReference type="GO" id="GO:0016020">
    <property type="term" value="C:membrane"/>
    <property type="evidence" value="ECO:0007669"/>
    <property type="project" value="TreeGrafter"/>
</dbReference>
<organism evidence="2 3">
    <name type="scientific">Nonlabens spongiae</name>
    <dbReference type="NCBI Taxonomy" id="331648"/>
    <lineage>
        <taxon>Bacteria</taxon>
        <taxon>Pseudomonadati</taxon>
        <taxon>Bacteroidota</taxon>
        <taxon>Flavobacteriia</taxon>
        <taxon>Flavobacteriales</taxon>
        <taxon>Flavobacteriaceae</taxon>
        <taxon>Nonlabens</taxon>
    </lineage>
</organism>
<evidence type="ECO:0000313" key="2">
    <source>
        <dbReference type="EMBL" id="ARN78022.1"/>
    </source>
</evidence>
<dbReference type="Gene3D" id="3.40.50.1820">
    <property type="entry name" value="alpha/beta hydrolase"/>
    <property type="match status" value="1"/>
</dbReference>
<accession>A0A1W6MKD0</accession>
<sequence>MINNNLFPHRIVCIHGNSSSSRVFECLKELEGAHLCIEAIDLNGHGKNQNSKTEQDFTIATYKAQLIKAINDGNGPVLLIGNSLGGNLAIEIAEKIDHLKGLVIMGTPVLKKPINFEECTHPLPELATYLTEKSTDHDIYNAIDSTVVDKTVISHLKEDFKITDGRIRSVMAADLSSSNAFGDEYSIFTQLDVPRYIINGNQDALLRLDYLGTLVKESSGDVTLIKFDNCGHYPSVDRPDLFMETVQKIAHAVFE</sequence>
<dbReference type="PANTHER" id="PTHR43798">
    <property type="entry name" value="MONOACYLGLYCEROL LIPASE"/>
    <property type="match status" value="1"/>
</dbReference>
<dbReference type="SUPFAM" id="SSF53474">
    <property type="entry name" value="alpha/beta-Hydrolases"/>
    <property type="match status" value="1"/>
</dbReference>
<evidence type="ECO:0000313" key="3">
    <source>
        <dbReference type="Proteomes" id="UP000193431"/>
    </source>
</evidence>
<dbReference type="AlphaFoldDB" id="A0A1W6MKD0"/>
<dbReference type="PRINTS" id="PR00111">
    <property type="entry name" value="ABHYDROLASE"/>
</dbReference>
<protein>
    <recommendedName>
        <fullName evidence="1">AB hydrolase-1 domain-containing protein</fullName>
    </recommendedName>
</protein>
<feature type="domain" description="AB hydrolase-1" evidence="1">
    <location>
        <begin position="11"/>
        <end position="243"/>
    </location>
</feature>
<dbReference type="InterPro" id="IPR029058">
    <property type="entry name" value="AB_hydrolase_fold"/>
</dbReference>
<dbReference type="EMBL" id="CP019344">
    <property type="protein sequence ID" value="ARN78022.1"/>
    <property type="molecule type" value="Genomic_DNA"/>
</dbReference>
<dbReference type="Pfam" id="PF12697">
    <property type="entry name" value="Abhydrolase_6"/>
    <property type="match status" value="1"/>
</dbReference>
<dbReference type="InterPro" id="IPR000073">
    <property type="entry name" value="AB_hydrolase_1"/>
</dbReference>
<dbReference type="InterPro" id="IPR050266">
    <property type="entry name" value="AB_hydrolase_sf"/>
</dbReference>
<dbReference type="RefSeq" id="WP_085766817.1">
    <property type="nucleotide sequence ID" value="NZ_CP019344.1"/>
</dbReference>
<dbReference type="STRING" id="331648.BST97_08420"/>
<keyword evidence="3" id="KW-1185">Reference proteome</keyword>
<dbReference type="OrthoDB" id="9780932at2"/>
<reference evidence="2 3" key="1">
    <citation type="submission" date="2016-11" db="EMBL/GenBank/DDBJ databases">
        <title>Trade-off between light-utilization and light-protection in marine flavobacteria.</title>
        <authorList>
            <person name="Kumagai Y."/>
        </authorList>
    </citation>
    <scope>NUCLEOTIDE SEQUENCE [LARGE SCALE GENOMIC DNA]</scope>
    <source>
        <strain evidence="2 3">JCM 13191</strain>
    </source>
</reference>
<gene>
    <name evidence="2" type="ORF">BST97_08420</name>
</gene>
<proteinExistence type="predicted"/>
<dbReference type="Proteomes" id="UP000193431">
    <property type="component" value="Chromosome"/>
</dbReference>
<dbReference type="PANTHER" id="PTHR43798:SF33">
    <property type="entry name" value="HYDROLASE, PUTATIVE (AFU_ORTHOLOGUE AFUA_2G14860)-RELATED"/>
    <property type="match status" value="1"/>
</dbReference>